<dbReference type="Pfam" id="PF06996">
    <property type="entry name" value="T6SS_TssG"/>
    <property type="match status" value="1"/>
</dbReference>
<gene>
    <name evidence="1" type="primary">tssG</name>
    <name evidence="1" type="ORF">HH212_08300</name>
</gene>
<evidence type="ECO:0000313" key="1">
    <source>
        <dbReference type="EMBL" id="QJE00027.1"/>
    </source>
</evidence>
<dbReference type="InterPro" id="IPR010732">
    <property type="entry name" value="T6SS_TssG-like"/>
</dbReference>
<keyword evidence="2" id="KW-1185">Reference proteome</keyword>
<dbReference type="KEGG" id="mfy:HH212_08300"/>
<dbReference type="Proteomes" id="UP000502415">
    <property type="component" value="Chromosome"/>
</dbReference>
<accession>A0A7Z2ZTI2</accession>
<name>A0A7Z2ZTI2_9BURK</name>
<protein>
    <submittedName>
        <fullName evidence="1">Type VI secretion system baseplate subunit TssG</fullName>
    </submittedName>
</protein>
<dbReference type="PANTHER" id="PTHR35564:SF4">
    <property type="entry name" value="CYTOPLASMIC PROTEIN"/>
    <property type="match status" value="1"/>
</dbReference>
<dbReference type="EMBL" id="CP051685">
    <property type="protein sequence ID" value="QJE00027.1"/>
    <property type="molecule type" value="Genomic_DNA"/>
</dbReference>
<dbReference type="AlphaFoldDB" id="A0A7Z2ZTI2"/>
<organism evidence="1 2">
    <name type="scientific">Massilia forsythiae</name>
    <dbReference type="NCBI Taxonomy" id="2728020"/>
    <lineage>
        <taxon>Bacteria</taxon>
        <taxon>Pseudomonadati</taxon>
        <taxon>Pseudomonadota</taxon>
        <taxon>Betaproteobacteria</taxon>
        <taxon>Burkholderiales</taxon>
        <taxon>Oxalobacteraceae</taxon>
        <taxon>Telluria group</taxon>
        <taxon>Massilia</taxon>
    </lineage>
</organism>
<dbReference type="RefSeq" id="WP_169434974.1">
    <property type="nucleotide sequence ID" value="NZ_CP051685.1"/>
</dbReference>
<reference evidence="1 2" key="1">
    <citation type="submission" date="2020-04" db="EMBL/GenBank/DDBJ databases">
        <title>Genome sequencing of novel species.</title>
        <authorList>
            <person name="Heo J."/>
            <person name="Kim S.-J."/>
            <person name="Kim J.-S."/>
            <person name="Hong S.-B."/>
            <person name="Kwon S.-W."/>
        </authorList>
    </citation>
    <scope>NUCLEOTIDE SEQUENCE [LARGE SCALE GENOMIC DNA]</scope>
    <source>
        <strain evidence="1 2">GN2-R2</strain>
    </source>
</reference>
<proteinExistence type="predicted"/>
<sequence>MSTQKRRFEPAVIARLFQEPWRFEYFQAVRLLELWLGRNGIPRQGLVARFLRFQNSTALGFPASQLEAIATEPRALQQALAQEPRALGAALQAATLRYVRLTPAFMGLLGSNGVLPVHYTERLAEHQQQQRDDGARALLDTFSNRSLALFYEAWRKYRLALHYALDGQDGFLPLLLGLAGLGSTSLRRRLADERDGVVLDESIAYFAGAIRHRPACAVQIARVLSEYFGQPIRIDQFVGCWYDVPPAQQTTLGSAHALLGAGALAGGRIWQRDLRLRLVVGPLDHAGFSAFLPGGRAARALKSLLTMFTGLTLEYDVELVLRAADVRSVAMTPGQGRGRLGWDAYLVEGVQEHDRHDVRYGINTL</sequence>
<dbReference type="NCBIfam" id="TIGR03347">
    <property type="entry name" value="VI_chp_1"/>
    <property type="match status" value="1"/>
</dbReference>
<evidence type="ECO:0000313" key="2">
    <source>
        <dbReference type="Proteomes" id="UP000502415"/>
    </source>
</evidence>
<dbReference type="PANTHER" id="PTHR35564">
    <property type="match status" value="1"/>
</dbReference>